<sequence>MGYEWGTQLFASSHRLALLRELRSNPADTKTLTDTLSISRVTVQRHLNHCTEHGWIRKVDGQYELTPVGERVCDATTTYLEELAVLEEHSAVIDCLASIDDSFDPLLLSDATVSVAEPNDPHEPIYHYRNAITGTTTDTIRGILPIFSELLIEVHRDLLDNGVETELIAPRPVLEAAPPPIEELPSPIFDVYMLEDTLEFGVTLTDERAFVGTYDAGTFVACIESTAPAFRDWADEIYERYRTQATRIQPAHSGNSE</sequence>
<dbReference type="InterPro" id="IPR057527">
    <property type="entry name" value="HVO_A0261-like_N"/>
</dbReference>
<dbReference type="OrthoDB" id="330490at2157"/>
<dbReference type="InterPro" id="IPR013561">
    <property type="entry name" value="FilR1_middle_dom"/>
</dbReference>
<protein>
    <submittedName>
        <fullName evidence="3">Uncharacterized protein</fullName>
    </submittedName>
</protein>
<evidence type="ECO:0000313" key="4">
    <source>
        <dbReference type="Proteomes" id="UP000196084"/>
    </source>
</evidence>
<reference evidence="3 4" key="1">
    <citation type="submission" date="2017-02" db="EMBL/GenBank/DDBJ databases">
        <title>Natronthermophilus aegyptiacus gen. nov.,sp. nov., an aerobic, extremely halophilic alkalithermophilic archaeon isolated from the athalassohaline Wadi An Natrun, Egypt.</title>
        <authorList>
            <person name="Zhao B."/>
        </authorList>
    </citation>
    <scope>NUCLEOTIDE SEQUENCE [LARGE SCALE GENOMIC DNA]</scope>
    <source>
        <strain evidence="3 4">CGMCC 1.3597</strain>
    </source>
</reference>
<dbReference type="InterPro" id="IPR036388">
    <property type="entry name" value="WH-like_DNA-bd_sf"/>
</dbReference>
<dbReference type="Gene3D" id="1.10.10.10">
    <property type="entry name" value="Winged helix-like DNA-binding domain superfamily/Winged helix DNA-binding domain"/>
    <property type="match status" value="1"/>
</dbReference>
<feature type="domain" description="Methanogenesis regulatory protein FilR1 middle" evidence="1">
    <location>
        <begin position="121"/>
        <end position="244"/>
    </location>
</feature>
<evidence type="ECO:0000259" key="1">
    <source>
        <dbReference type="Pfam" id="PF08350"/>
    </source>
</evidence>
<keyword evidence="4" id="KW-1185">Reference proteome</keyword>
<dbReference type="InterPro" id="IPR036390">
    <property type="entry name" value="WH_DNA-bd_sf"/>
</dbReference>
<accession>A0A202E6K3</accession>
<dbReference type="Proteomes" id="UP000196084">
    <property type="component" value="Unassembled WGS sequence"/>
</dbReference>
<name>A0A202E6K3_9EURY</name>
<dbReference type="EMBL" id="MWPH01000003">
    <property type="protein sequence ID" value="OVE83879.1"/>
    <property type="molecule type" value="Genomic_DNA"/>
</dbReference>
<organism evidence="3 4">
    <name type="scientific">Natronolimnobius baerhuensis</name>
    <dbReference type="NCBI Taxonomy" id="253108"/>
    <lineage>
        <taxon>Archaea</taxon>
        <taxon>Methanobacteriati</taxon>
        <taxon>Methanobacteriota</taxon>
        <taxon>Stenosarchaea group</taxon>
        <taxon>Halobacteria</taxon>
        <taxon>Halobacteriales</taxon>
        <taxon>Natrialbaceae</taxon>
        <taxon>Natronolimnobius</taxon>
    </lineage>
</organism>
<dbReference type="RefSeq" id="WP_054864021.1">
    <property type="nucleotide sequence ID" value="NZ_MWPH01000003.1"/>
</dbReference>
<evidence type="ECO:0000259" key="2">
    <source>
        <dbReference type="Pfam" id="PF25213"/>
    </source>
</evidence>
<dbReference type="Pfam" id="PF25213">
    <property type="entry name" value="HVO_A0261_N"/>
    <property type="match status" value="1"/>
</dbReference>
<dbReference type="AlphaFoldDB" id="A0A202E6K3"/>
<dbReference type="Pfam" id="PF08350">
    <property type="entry name" value="FilR1_middle"/>
    <property type="match status" value="1"/>
</dbReference>
<feature type="domain" description="HVO-A0261-like N-terminal" evidence="2">
    <location>
        <begin position="9"/>
        <end position="84"/>
    </location>
</feature>
<dbReference type="SUPFAM" id="SSF46785">
    <property type="entry name" value="Winged helix' DNA-binding domain"/>
    <property type="match status" value="1"/>
</dbReference>
<comment type="caution">
    <text evidence="3">The sequence shown here is derived from an EMBL/GenBank/DDBJ whole genome shotgun (WGS) entry which is preliminary data.</text>
</comment>
<gene>
    <name evidence="3" type="ORF">B2G88_15830</name>
</gene>
<proteinExistence type="predicted"/>
<evidence type="ECO:0000313" key="3">
    <source>
        <dbReference type="EMBL" id="OVE83879.1"/>
    </source>
</evidence>